<sequence>MFFKQIILDGSGALSYFIGCPKARKACVVNPKKDIEEYMDTAAQFGMQITDIIETAGFEARKSGAVELAGVTGASVWFLEAQEKTSGKVAKTGALFRFGDAEVKVVRESRYTPFAKSLLVIDQAKPDKPWLVLTRRSLCADSRLNEAFAGKNMADELVDTIDFYNTDTRDGITDNIASLARSLFHTSRADIARMSLPA</sequence>
<dbReference type="KEGG" id="dol:Dole_0494"/>
<dbReference type="eggNOG" id="COG0491">
    <property type="taxonomic scope" value="Bacteria"/>
</dbReference>
<accession>A8ZTP0</accession>
<dbReference type="RefSeq" id="WP_012173923.1">
    <property type="nucleotide sequence ID" value="NC_009943.1"/>
</dbReference>
<dbReference type="AlphaFoldDB" id="A8ZTP0"/>
<dbReference type="STRING" id="96561.Dole_0494"/>
<dbReference type="Proteomes" id="UP000008561">
    <property type="component" value="Chromosome"/>
</dbReference>
<evidence type="ECO:0000313" key="2">
    <source>
        <dbReference type="Proteomes" id="UP000008561"/>
    </source>
</evidence>
<dbReference type="InterPro" id="IPR036866">
    <property type="entry name" value="RibonucZ/Hydroxyglut_hydro"/>
</dbReference>
<dbReference type="HOGENOM" id="CLU_1376231_0_0_7"/>
<dbReference type="EMBL" id="CP000859">
    <property type="protein sequence ID" value="ABW66304.1"/>
    <property type="molecule type" value="Genomic_DNA"/>
</dbReference>
<proteinExistence type="predicted"/>
<organism evidence="1 2">
    <name type="scientific">Desulfosudis oleivorans (strain DSM 6200 / JCM 39069 / Hxd3)</name>
    <name type="common">Desulfococcus oleovorans</name>
    <dbReference type="NCBI Taxonomy" id="96561"/>
    <lineage>
        <taxon>Bacteria</taxon>
        <taxon>Pseudomonadati</taxon>
        <taxon>Thermodesulfobacteriota</taxon>
        <taxon>Desulfobacteria</taxon>
        <taxon>Desulfobacterales</taxon>
        <taxon>Desulfosudaceae</taxon>
        <taxon>Desulfosudis</taxon>
    </lineage>
</organism>
<reference evidence="1 2" key="1">
    <citation type="submission" date="2007-10" db="EMBL/GenBank/DDBJ databases">
        <title>Complete sequence of Desulfococcus oleovorans Hxd3.</title>
        <authorList>
            <consortium name="US DOE Joint Genome Institute"/>
            <person name="Copeland A."/>
            <person name="Lucas S."/>
            <person name="Lapidus A."/>
            <person name="Barry K."/>
            <person name="Glavina del Rio T."/>
            <person name="Dalin E."/>
            <person name="Tice H."/>
            <person name="Pitluck S."/>
            <person name="Kiss H."/>
            <person name="Brettin T."/>
            <person name="Bruce D."/>
            <person name="Detter J.C."/>
            <person name="Han C."/>
            <person name="Schmutz J."/>
            <person name="Larimer F."/>
            <person name="Land M."/>
            <person name="Hauser L."/>
            <person name="Kyrpides N."/>
            <person name="Kim E."/>
            <person name="Wawrik B."/>
            <person name="Richardson P."/>
        </authorList>
    </citation>
    <scope>NUCLEOTIDE SEQUENCE [LARGE SCALE GENOMIC DNA]</scope>
    <source>
        <strain evidence="2">DSM 6200 / JCM 39069 / Hxd3</strain>
    </source>
</reference>
<dbReference type="OrthoDB" id="9784009at2"/>
<evidence type="ECO:0000313" key="1">
    <source>
        <dbReference type="EMBL" id="ABW66304.1"/>
    </source>
</evidence>
<keyword evidence="2" id="KW-1185">Reference proteome</keyword>
<name>A8ZTP0_DESOH</name>
<gene>
    <name evidence="1" type="ordered locus">Dole_0494</name>
</gene>
<protein>
    <submittedName>
        <fullName evidence="1">Uncharacterized protein</fullName>
    </submittedName>
</protein>
<dbReference type="Gene3D" id="3.60.15.10">
    <property type="entry name" value="Ribonuclease Z/Hydroxyacylglutathione hydrolase-like"/>
    <property type="match status" value="1"/>
</dbReference>